<evidence type="ECO:0000313" key="3">
    <source>
        <dbReference type="Proteomes" id="UP000269883"/>
    </source>
</evidence>
<keyword evidence="3" id="KW-1185">Reference proteome</keyword>
<dbReference type="Proteomes" id="UP000269883">
    <property type="component" value="Chromosome"/>
</dbReference>
<accession>A0A2Z6AZF6</accession>
<dbReference type="PANTHER" id="PTHR42663">
    <property type="entry name" value="HYDROLASE C777.06C-RELATED-RELATED"/>
    <property type="match status" value="1"/>
</dbReference>
<gene>
    <name evidence="2" type="ORF">DFE_1844</name>
</gene>
<proteinExistence type="predicted"/>
<dbReference type="AlphaFoldDB" id="A0A2Z6AZF6"/>
<dbReference type="RefSeq" id="WP_126378768.1">
    <property type="nucleotide sequence ID" value="NZ_AP017378.1"/>
</dbReference>
<dbReference type="EMBL" id="AP017378">
    <property type="protein sequence ID" value="BBD08570.1"/>
    <property type="molecule type" value="Genomic_DNA"/>
</dbReference>
<reference evidence="2 3" key="1">
    <citation type="journal article" date="2018" name="Sci. Adv.">
        <title>Multi-heme cytochromes provide a pathway for survival in energy-limited environments.</title>
        <authorList>
            <person name="Deng X."/>
            <person name="Dohmae N."/>
            <person name="Nealson K.H."/>
            <person name="Hashimoto K."/>
            <person name="Okamoto A."/>
        </authorList>
    </citation>
    <scope>NUCLEOTIDE SEQUENCE [LARGE SCALE GENOMIC DNA]</scope>
    <source>
        <strain evidence="2 3">IS5</strain>
    </source>
</reference>
<dbReference type="Gene3D" id="3.60.15.10">
    <property type="entry name" value="Ribonuclease Z/Hydroxyacylglutathione hydrolase-like"/>
    <property type="match status" value="1"/>
</dbReference>
<organism evidence="2 3">
    <name type="scientific">Desulfovibrio ferrophilus</name>
    <dbReference type="NCBI Taxonomy" id="241368"/>
    <lineage>
        <taxon>Bacteria</taxon>
        <taxon>Pseudomonadati</taxon>
        <taxon>Thermodesulfobacteriota</taxon>
        <taxon>Desulfovibrionia</taxon>
        <taxon>Desulfovibrionales</taxon>
        <taxon>Desulfovibrionaceae</taxon>
        <taxon>Desulfovibrio</taxon>
    </lineage>
</organism>
<sequence>MQVTVWGCRGSLPASTNVPLIRTKIVRALESAVKRGVDESTNIQDFIDRELPFSVWGSYGSNTTCVQIAAGSDEYLLVDAGSGLRDFGNRIIATKGPRPHVYNILMSHLHWDHLMGFPFFIPAYIPGNVIRFWGCHDQIEHVFRTQQSEPFFPVTFDDLGAQVEFNILEPGKAVELGGTTVTPFEQNHPGRSYGYRFEQDGKAFVMSTDSEHHEGADDADYPFLSHVRDADLMIFDAQYTFHAANTSKKDWGHSSNIVGVELAKRAGVKRICLFHQEPTLDDASIESFQRDTARYAQLFMPEAELEVLMAYDGLVVEL</sequence>
<evidence type="ECO:0000313" key="2">
    <source>
        <dbReference type="EMBL" id="BBD08570.1"/>
    </source>
</evidence>
<dbReference type="Pfam" id="PF12706">
    <property type="entry name" value="Lactamase_B_2"/>
    <property type="match status" value="1"/>
</dbReference>
<dbReference type="CDD" id="cd07715">
    <property type="entry name" value="TaR3-like_MBL-fold"/>
    <property type="match status" value="1"/>
</dbReference>
<dbReference type="OrthoDB" id="9803916at2"/>
<dbReference type="InterPro" id="IPR036866">
    <property type="entry name" value="RibonucZ/Hydroxyglut_hydro"/>
</dbReference>
<dbReference type="InterPro" id="IPR001279">
    <property type="entry name" value="Metallo-B-lactamas"/>
</dbReference>
<dbReference type="KEGG" id="dfl:DFE_1844"/>
<evidence type="ECO:0000259" key="1">
    <source>
        <dbReference type="Pfam" id="PF12706"/>
    </source>
</evidence>
<dbReference type="SUPFAM" id="SSF56281">
    <property type="entry name" value="Metallo-hydrolase/oxidoreductase"/>
    <property type="match status" value="1"/>
</dbReference>
<feature type="domain" description="Metallo-beta-lactamase" evidence="1">
    <location>
        <begin position="76"/>
        <end position="275"/>
    </location>
</feature>
<name>A0A2Z6AZF6_9BACT</name>
<dbReference type="PANTHER" id="PTHR42663:SF4">
    <property type="entry name" value="SLL1036 PROTEIN"/>
    <property type="match status" value="1"/>
</dbReference>
<protein>
    <submittedName>
        <fullName evidence="2">Metallo-beta-lactamase family protein</fullName>
    </submittedName>
</protein>